<name>A0A1A8F1K1_9TELE</name>
<dbReference type="AlphaFoldDB" id="A0A1A8F1K1"/>
<sequence length="80" mass="8747">KTNSLPTPPTTAPTTDTTHTFLTSSILPRCPTSTPVWVPVLVGITCFLAGIVVSQLVLSYCRRKRNRKGNDRVEMKATGF</sequence>
<organism evidence="2">
    <name type="scientific">Nothobranchius korthausae</name>
    <dbReference type="NCBI Taxonomy" id="1143690"/>
    <lineage>
        <taxon>Eukaryota</taxon>
        <taxon>Metazoa</taxon>
        <taxon>Chordata</taxon>
        <taxon>Craniata</taxon>
        <taxon>Vertebrata</taxon>
        <taxon>Euteleostomi</taxon>
        <taxon>Actinopterygii</taxon>
        <taxon>Neopterygii</taxon>
        <taxon>Teleostei</taxon>
        <taxon>Neoteleostei</taxon>
        <taxon>Acanthomorphata</taxon>
        <taxon>Ovalentaria</taxon>
        <taxon>Atherinomorphae</taxon>
        <taxon>Cyprinodontiformes</taxon>
        <taxon>Nothobranchiidae</taxon>
        <taxon>Nothobranchius</taxon>
    </lineage>
</organism>
<evidence type="ECO:0000256" key="1">
    <source>
        <dbReference type="SAM" id="Phobius"/>
    </source>
</evidence>
<keyword evidence="1" id="KW-0812">Transmembrane</keyword>
<feature type="non-terminal residue" evidence="2">
    <location>
        <position position="1"/>
    </location>
</feature>
<reference evidence="2" key="1">
    <citation type="submission" date="2016-05" db="EMBL/GenBank/DDBJ databases">
        <authorList>
            <person name="Lavstsen T."/>
            <person name="Jespersen J.S."/>
        </authorList>
    </citation>
    <scope>NUCLEOTIDE SEQUENCE</scope>
    <source>
        <tissue evidence="2">Brain</tissue>
    </source>
</reference>
<keyword evidence="1" id="KW-1133">Transmembrane helix</keyword>
<protein>
    <submittedName>
        <fullName evidence="2">Uncharacterized protein</fullName>
    </submittedName>
</protein>
<feature type="transmembrane region" description="Helical" evidence="1">
    <location>
        <begin position="36"/>
        <end position="58"/>
    </location>
</feature>
<evidence type="ECO:0000313" key="2">
    <source>
        <dbReference type="EMBL" id="SBQ52651.1"/>
    </source>
</evidence>
<accession>A0A1A8F1K1</accession>
<keyword evidence="1" id="KW-0472">Membrane</keyword>
<proteinExistence type="predicted"/>
<gene>
    <name evidence="2" type="primary">Nfu_g_1_018814</name>
</gene>
<dbReference type="EMBL" id="HAEB01006124">
    <property type="protein sequence ID" value="SBQ52651.1"/>
    <property type="molecule type" value="Transcribed_RNA"/>
</dbReference>
<reference evidence="2" key="2">
    <citation type="submission" date="2016-06" db="EMBL/GenBank/DDBJ databases">
        <title>The genome of a short-lived fish provides insights into sex chromosome evolution and the genetic control of aging.</title>
        <authorList>
            <person name="Reichwald K."/>
            <person name="Felder M."/>
            <person name="Petzold A."/>
            <person name="Koch P."/>
            <person name="Groth M."/>
            <person name="Platzer M."/>
        </authorList>
    </citation>
    <scope>NUCLEOTIDE SEQUENCE</scope>
    <source>
        <tissue evidence="2">Brain</tissue>
    </source>
</reference>